<comment type="caution">
    <text evidence="2">The sequence shown here is derived from an EMBL/GenBank/DDBJ whole genome shotgun (WGS) entry which is preliminary data.</text>
</comment>
<feature type="compositionally biased region" description="Basic residues" evidence="1">
    <location>
        <begin position="197"/>
        <end position="208"/>
    </location>
</feature>
<evidence type="ECO:0000256" key="1">
    <source>
        <dbReference type="SAM" id="MobiDB-lite"/>
    </source>
</evidence>
<dbReference type="Proteomes" id="UP001159641">
    <property type="component" value="Unassembled WGS sequence"/>
</dbReference>
<gene>
    <name evidence="2" type="ORF">J1605_014330</name>
</gene>
<dbReference type="AlphaFoldDB" id="A0AB34GCE3"/>
<feature type="compositionally biased region" description="Polar residues" evidence="1">
    <location>
        <begin position="35"/>
        <end position="46"/>
    </location>
</feature>
<protein>
    <submittedName>
        <fullName evidence="2">Uncharacterized protein</fullName>
    </submittedName>
</protein>
<evidence type="ECO:0000313" key="3">
    <source>
        <dbReference type="Proteomes" id="UP001159641"/>
    </source>
</evidence>
<sequence length="245" mass="26733">MPEKPRSDFRVSPPPQPFNITRLSSGPSNPVFILKSTQPASGQPTPRSKPHDKPGKRPKEVARPGVETSPSPGAPDPARRAGRTLPSSRLRPSLLNSISSQDSESGSETPSPESPSALSWTAAAEDQTSRASKAPPLPCLESPPMSNAPGSARLRPESYHRSSANPERVQKRVSAKGTTTQLAGGKLGDIGEDRNRKDPKRSSKGGRRYWRCSGREFREGCDKFSRVSRKIKKDPKLWLDLGRKR</sequence>
<organism evidence="2 3">
    <name type="scientific">Eschrichtius robustus</name>
    <name type="common">California gray whale</name>
    <name type="synonym">Eschrichtius gibbosus</name>
    <dbReference type="NCBI Taxonomy" id="9764"/>
    <lineage>
        <taxon>Eukaryota</taxon>
        <taxon>Metazoa</taxon>
        <taxon>Chordata</taxon>
        <taxon>Craniata</taxon>
        <taxon>Vertebrata</taxon>
        <taxon>Euteleostomi</taxon>
        <taxon>Mammalia</taxon>
        <taxon>Eutheria</taxon>
        <taxon>Laurasiatheria</taxon>
        <taxon>Artiodactyla</taxon>
        <taxon>Whippomorpha</taxon>
        <taxon>Cetacea</taxon>
        <taxon>Mysticeti</taxon>
        <taxon>Eschrichtiidae</taxon>
        <taxon>Eschrichtius</taxon>
    </lineage>
</organism>
<keyword evidence="3" id="KW-1185">Reference proteome</keyword>
<accession>A0AB34GCE3</accession>
<feature type="compositionally biased region" description="Basic and acidic residues" evidence="1">
    <location>
        <begin position="49"/>
        <end position="62"/>
    </location>
</feature>
<dbReference type="EMBL" id="JAIQCJ010002302">
    <property type="protein sequence ID" value="KAJ8777677.1"/>
    <property type="molecule type" value="Genomic_DNA"/>
</dbReference>
<feature type="compositionally biased region" description="Polar residues" evidence="1">
    <location>
        <begin position="18"/>
        <end position="28"/>
    </location>
</feature>
<name>A0AB34GCE3_ESCRO</name>
<evidence type="ECO:0000313" key="2">
    <source>
        <dbReference type="EMBL" id="KAJ8777677.1"/>
    </source>
</evidence>
<proteinExistence type="predicted"/>
<feature type="compositionally biased region" description="Low complexity" evidence="1">
    <location>
        <begin position="85"/>
        <end position="116"/>
    </location>
</feature>
<reference evidence="2 3" key="1">
    <citation type="submission" date="2022-11" db="EMBL/GenBank/DDBJ databases">
        <title>Whole genome sequence of Eschrichtius robustus ER-17-0199.</title>
        <authorList>
            <person name="Bruniche-Olsen A."/>
            <person name="Black A.N."/>
            <person name="Fields C.J."/>
            <person name="Walden K."/>
            <person name="Dewoody J.A."/>
        </authorList>
    </citation>
    <scope>NUCLEOTIDE SEQUENCE [LARGE SCALE GENOMIC DNA]</scope>
    <source>
        <strain evidence="2">ER-17-0199</strain>
        <tissue evidence="2">Blubber</tissue>
    </source>
</reference>
<feature type="region of interest" description="Disordered" evidence="1">
    <location>
        <begin position="1"/>
        <end position="208"/>
    </location>
</feature>